<keyword evidence="6 8" id="KW-1133">Transmembrane helix</keyword>
<dbReference type="SUPFAM" id="SSF81345">
    <property type="entry name" value="ABC transporter involved in vitamin B12 uptake, BtuC"/>
    <property type="match status" value="1"/>
</dbReference>
<feature type="transmembrane region" description="Helical" evidence="8">
    <location>
        <begin position="250"/>
        <end position="275"/>
    </location>
</feature>
<proteinExistence type="inferred from homology"/>
<evidence type="ECO:0000256" key="5">
    <source>
        <dbReference type="ARBA" id="ARBA00022692"/>
    </source>
</evidence>
<keyword evidence="5 8" id="KW-0812">Transmembrane</keyword>
<dbReference type="PANTHER" id="PTHR30472">
    <property type="entry name" value="FERRIC ENTEROBACTIN TRANSPORT SYSTEM PERMEASE PROTEIN"/>
    <property type="match status" value="1"/>
</dbReference>
<dbReference type="InterPro" id="IPR000522">
    <property type="entry name" value="ABC_transptr_permease_BtuC"/>
</dbReference>
<comment type="similarity">
    <text evidence="2">Belongs to the binding-protein-dependent transport system permease family. FecCD subfamily.</text>
</comment>
<dbReference type="CDD" id="cd06550">
    <property type="entry name" value="TM_ABC_iron-siderophores_like"/>
    <property type="match status" value="1"/>
</dbReference>
<feature type="transmembrane region" description="Helical" evidence="8">
    <location>
        <begin position="287"/>
        <end position="306"/>
    </location>
</feature>
<keyword evidence="4" id="KW-1003">Cell membrane</keyword>
<accession>A0A5B1LR05</accession>
<reference evidence="9 10" key="1">
    <citation type="submission" date="2019-09" db="EMBL/GenBank/DDBJ databases">
        <title>Nocardioides panacisoli sp. nov., isolated from the soil of a ginseng field.</title>
        <authorList>
            <person name="Cho C."/>
        </authorList>
    </citation>
    <scope>NUCLEOTIDE SEQUENCE [LARGE SCALE GENOMIC DNA]</scope>
    <source>
        <strain evidence="9 10">BN130099</strain>
    </source>
</reference>
<comment type="caution">
    <text evidence="9">The sequence shown here is derived from an EMBL/GenBank/DDBJ whole genome shotgun (WGS) entry which is preliminary data.</text>
</comment>
<reference evidence="9 10" key="2">
    <citation type="submission" date="2019-09" db="EMBL/GenBank/DDBJ databases">
        <authorList>
            <person name="Jin C."/>
        </authorList>
    </citation>
    <scope>NUCLEOTIDE SEQUENCE [LARGE SCALE GENOMIC DNA]</scope>
    <source>
        <strain evidence="9 10">BN130099</strain>
    </source>
</reference>
<evidence type="ECO:0000256" key="1">
    <source>
        <dbReference type="ARBA" id="ARBA00004651"/>
    </source>
</evidence>
<keyword evidence="7 8" id="KW-0472">Membrane</keyword>
<keyword evidence="10" id="KW-1185">Reference proteome</keyword>
<evidence type="ECO:0000256" key="8">
    <source>
        <dbReference type="SAM" id="Phobius"/>
    </source>
</evidence>
<dbReference type="Pfam" id="PF01032">
    <property type="entry name" value="FecCD"/>
    <property type="match status" value="1"/>
</dbReference>
<evidence type="ECO:0000313" key="10">
    <source>
        <dbReference type="Proteomes" id="UP000325003"/>
    </source>
</evidence>
<evidence type="ECO:0000256" key="6">
    <source>
        <dbReference type="ARBA" id="ARBA00022989"/>
    </source>
</evidence>
<feature type="transmembrane region" description="Helical" evidence="8">
    <location>
        <begin position="22"/>
        <end position="41"/>
    </location>
</feature>
<feature type="transmembrane region" description="Helical" evidence="8">
    <location>
        <begin position="313"/>
        <end position="334"/>
    </location>
</feature>
<sequence length="343" mass="35201">MEPTADPVAAVRRARRGPRRRYLAVLGGLIVLATAAFAVNVLLGDYTYTVPDFFRILFGEQLPVATYLLMESKLPRAVLGILVGLCFGIGGAVFQTTLRNPLASPDVVGVTWGASTAAVVAVITFGLRGTAVSLAAIGGAVAVALLIRSVGGNVGSHRIVLVGVAMTAALASFIEYLLSRASIWDVQVALQWLAGSLHASDWPTVRAVALSAAILLPLLAVLSRSLRVTQLGDDLATGLGARRFAPDGMLLIAVLLVAVAVAASGPIAFVAFMAGPTARALNGGRPTLLGAGLVGVVLVLSADFVGHYLIGDITVPVGVLTGACGAPFMLWLLARGTSSRSSS</sequence>
<evidence type="ECO:0000256" key="3">
    <source>
        <dbReference type="ARBA" id="ARBA00022448"/>
    </source>
</evidence>
<comment type="subcellular location">
    <subcellularLocation>
        <location evidence="1">Cell membrane</location>
        <topology evidence="1">Multi-pass membrane protein</topology>
    </subcellularLocation>
</comment>
<feature type="transmembrane region" description="Helical" evidence="8">
    <location>
        <begin position="159"/>
        <end position="183"/>
    </location>
</feature>
<keyword evidence="3" id="KW-0813">Transport</keyword>
<evidence type="ECO:0000256" key="2">
    <source>
        <dbReference type="ARBA" id="ARBA00007935"/>
    </source>
</evidence>
<dbReference type="Gene3D" id="1.10.3470.10">
    <property type="entry name" value="ABC transporter involved in vitamin B12 uptake, BtuC"/>
    <property type="match status" value="1"/>
</dbReference>
<feature type="transmembrane region" description="Helical" evidence="8">
    <location>
        <begin position="203"/>
        <end position="222"/>
    </location>
</feature>
<dbReference type="Proteomes" id="UP000325003">
    <property type="component" value="Unassembled WGS sequence"/>
</dbReference>
<name>A0A5B1LR05_9ACTN</name>
<feature type="transmembrane region" description="Helical" evidence="8">
    <location>
        <begin position="118"/>
        <end position="147"/>
    </location>
</feature>
<dbReference type="EMBL" id="VUJV01000001">
    <property type="protein sequence ID" value="KAA1422100.1"/>
    <property type="molecule type" value="Genomic_DNA"/>
</dbReference>
<evidence type="ECO:0000313" key="9">
    <source>
        <dbReference type="EMBL" id="KAA1422100.1"/>
    </source>
</evidence>
<evidence type="ECO:0000256" key="4">
    <source>
        <dbReference type="ARBA" id="ARBA00022475"/>
    </source>
</evidence>
<protein>
    <submittedName>
        <fullName evidence="9">Iron chelate uptake ABC transporter family permease subunit</fullName>
    </submittedName>
</protein>
<feature type="transmembrane region" description="Helical" evidence="8">
    <location>
        <begin position="77"/>
        <end position="98"/>
    </location>
</feature>
<dbReference type="GO" id="GO:0033214">
    <property type="term" value="P:siderophore-iron import into cell"/>
    <property type="evidence" value="ECO:0007669"/>
    <property type="project" value="TreeGrafter"/>
</dbReference>
<gene>
    <name evidence="9" type="ORF">F0U44_05140</name>
</gene>
<organism evidence="9 10">
    <name type="scientific">Nocardioides humilatus</name>
    <dbReference type="NCBI Taxonomy" id="2607660"/>
    <lineage>
        <taxon>Bacteria</taxon>
        <taxon>Bacillati</taxon>
        <taxon>Actinomycetota</taxon>
        <taxon>Actinomycetes</taxon>
        <taxon>Propionibacteriales</taxon>
        <taxon>Nocardioidaceae</taxon>
        <taxon>Nocardioides</taxon>
    </lineage>
</organism>
<evidence type="ECO:0000256" key="7">
    <source>
        <dbReference type="ARBA" id="ARBA00023136"/>
    </source>
</evidence>
<dbReference type="InterPro" id="IPR037294">
    <property type="entry name" value="ABC_BtuC-like"/>
</dbReference>
<dbReference type="GO" id="GO:0022857">
    <property type="term" value="F:transmembrane transporter activity"/>
    <property type="evidence" value="ECO:0007669"/>
    <property type="project" value="InterPro"/>
</dbReference>
<dbReference type="PANTHER" id="PTHR30472:SF24">
    <property type="entry name" value="FERRIC ENTEROBACTIN TRANSPORT SYSTEM PERMEASE PROTEIN FEPG"/>
    <property type="match status" value="1"/>
</dbReference>
<dbReference type="GO" id="GO:0005886">
    <property type="term" value="C:plasma membrane"/>
    <property type="evidence" value="ECO:0007669"/>
    <property type="project" value="UniProtKB-SubCell"/>
</dbReference>
<dbReference type="AlphaFoldDB" id="A0A5B1LR05"/>